<dbReference type="EMBL" id="CP120682">
    <property type="protein sequence ID" value="WKN39167.1"/>
    <property type="molecule type" value="Genomic_DNA"/>
</dbReference>
<feature type="domain" description="DUF4332" evidence="1">
    <location>
        <begin position="9"/>
        <end position="129"/>
    </location>
</feature>
<dbReference type="AlphaFoldDB" id="A0AA49GRD0"/>
<evidence type="ECO:0000313" key="2">
    <source>
        <dbReference type="EMBL" id="WKN39167.1"/>
    </source>
</evidence>
<reference evidence="2" key="1">
    <citation type="journal article" date="2023" name="Comput. Struct. Biotechnol. J.">
        <title>Discovery of a novel marine Bacteroidetes with a rich repertoire of carbohydrate-active enzymes.</title>
        <authorList>
            <person name="Chen B."/>
            <person name="Liu G."/>
            <person name="Chen Q."/>
            <person name="Wang H."/>
            <person name="Liu L."/>
            <person name="Tang K."/>
        </authorList>
    </citation>
    <scope>NUCLEOTIDE SEQUENCE</scope>
    <source>
        <strain evidence="2">TK19036</strain>
    </source>
</reference>
<dbReference type="InterPro" id="IPR025567">
    <property type="entry name" value="DUF4332"/>
</dbReference>
<reference evidence="2" key="2">
    <citation type="journal article" date="2024" name="Antonie Van Leeuwenhoek">
        <title>Roseihalotalea indica gen. nov., sp. nov., a halophilic Bacteroidetes from mesopelagic Southwest Indian Ocean with higher carbohydrate metabolic potential.</title>
        <authorList>
            <person name="Chen B."/>
            <person name="Zhang M."/>
            <person name="Lin D."/>
            <person name="Ye J."/>
            <person name="Tang K."/>
        </authorList>
    </citation>
    <scope>NUCLEOTIDE SEQUENCE</scope>
    <source>
        <strain evidence="2">TK19036</strain>
    </source>
</reference>
<organism evidence="2">
    <name type="scientific">Roseihalotalea indica</name>
    <dbReference type="NCBI Taxonomy" id="2867963"/>
    <lineage>
        <taxon>Bacteria</taxon>
        <taxon>Pseudomonadati</taxon>
        <taxon>Bacteroidota</taxon>
        <taxon>Cytophagia</taxon>
        <taxon>Cytophagales</taxon>
        <taxon>Catalimonadaceae</taxon>
        <taxon>Roseihalotalea</taxon>
    </lineage>
</organism>
<evidence type="ECO:0000259" key="1">
    <source>
        <dbReference type="Pfam" id="PF14229"/>
    </source>
</evidence>
<name>A0AA49GRD0_9BACT</name>
<gene>
    <name evidence="2" type="ORF">K4G66_10705</name>
</gene>
<dbReference type="Pfam" id="PF14229">
    <property type="entry name" value="DUF4332"/>
    <property type="match status" value="1"/>
</dbReference>
<proteinExistence type="predicted"/>
<dbReference type="Gene3D" id="1.10.150.20">
    <property type="entry name" value="5' to 3' exonuclease, C-terminal subdomain"/>
    <property type="match status" value="1"/>
</dbReference>
<accession>A0AA49GRD0</accession>
<sequence>MSKTITDIEGIGPAIQKKLAKANVRSVGGLLKEGATKKGRKAIAEASGVDEGKVLDFVNMADLFRVKGIAGQFAELLKASGVDTIKELRNRKPENLHAKLLEVNAAKKLTRVVPGLKQVTNFVDQAKQLEPVVKY</sequence>
<protein>
    <submittedName>
        <fullName evidence="2">DUF4332 domain-containing protein</fullName>
    </submittedName>
</protein>